<protein>
    <submittedName>
        <fullName evidence="2">Uncharacterized protein</fullName>
    </submittedName>
</protein>
<sequence length="86" mass="9841">MTEFLTESLAEFKPNTVIFRAYVALIKFMPIRKEHFKRSGVLSRALEEAFFYAYRAESESGSSESELSRPTPFWPPPPFGHPISPS</sequence>
<reference evidence="2" key="1">
    <citation type="submission" date="2016-11" db="EMBL/GenBank/DDBJ databases">
        <title>The genome sequence of Colletotrichum cuscutae.</title>
        <authorList>
            <person name="Baroncelli R."/>
        </authorList>
    </citation>
    <scope>NUCLEOTIDE SEQUENCE</scope>
    <source>
        <strain evidence="2">IMI 304802</strain>
    </source>
</reference>
<dbReference type="Proteomes" id="UP001239213">
    <property type="component" value="Unassembled WGS sequence"/>
</dbReference>
<dbReference type="EMBL" id="MPDP01000057">
    <property type="protein sequence ID" value="KAK1487304.1"/>
    <property type="molecule type" value="Genomic_DNA"/>
</dbReference>
<accession>A0AAI9VGG5</accession>
<name>A0AAI9VGG5_9PEZI</name>
<organism evidence="2 3">
    <name type="scientific">Colletotrichum cuscutae</name>
    <dbReference type="NCBI Taxonomy" id="1209917"/>
    <lineage>
        <taxon>Eukaryota</taxon>
        <taxon>Fungi</taxon>
        <taxon>Dikarya</taxon>
        <taxon>Ascomycota</taxon>
        <taxon>Pezizomycotina</taxon>
        <taxon>Sordariomycetes</taxon>
        <taxon>Hypocreomycetidae</taxon>
        <taxon>Glomerellales</taxon>
        <taxon>Glomerellaceae</taxon>
        <taxon>Colletotrichum</taxon>
        <taxon>Colletotrichum acutatum species complex</taxon>
    </lineage>
</organism>
<evidence type="ECO:0000256" key="1">
    <source>
        <dbReference type="SAM" id="MobiDB-lite"/>
    </source>
</evidence>
<feature type="compositionally biased region" description="Low complexity" evidence="1">
    <location>
        <begin position="59"/>
        <end position="71"/>
    </location>
</feature>
<evidence type="ECO:0000313" key="2">
    <source>
        <dbReference type="EMBL" id="KAK1487304.1"/>
    </source>
</evidence>
<keyword evidence="3" id="KW-1185">Reference proteome</keyword>
<feature type="region of interest" description="Disordered" evidence="1">
    <location>
        <begin position="59"/>
        <end position="86"/>
    </location>
</feature>
<gene>
    <name evidence="2" type="ORF">CCUS01_03649</name>
</gene>
<comment type="caution">
    <text evidence="2">The sequence shown here is derived from an EMBL/GenBank/DDBJ whole genome shotgun (WGS) entry which is preliminary data.</text>
</comment>
<proteinExistence type="predicted"/>
<feature type="compositionally biased region" description="Pro residues" evidence="1">
    <location>
        <begin position="72"/>
        <end position="86"/>
    </location>
</feature>
<evidence type="ECO:0000313" key="3">
    <source>
        <dbReference type="Proteomes" id="UP001239213"/>
    </source>
</evidence>
<dbReference type="AlphaFoldDB" id="A0AAI9VGG5"/>